<accession>W0LMY9</accession>
<proteinExistence type="predicted"/>
<organism evidence="2 3">
    <name type="scientific">Mycobacterium phage EagleEye</name>
    <dbReference type="NCBI Taxonomy" id="1429759"/>
    <lineage>
        <taxon>Viruses</taxon>
        <taxon>Duplodnaviria</taxon>
        <taxon>Heunggongvirae</taxon>
        <taxon>Uroviricota</taxon>
        <taxon>Caudoviricetes</taxon>
        <taxon>Eagleeyevirus</taxon>
        <taxon>Eagleeyevirus eagleeye</taxon>
    </lineage>
</organism>
<keyword evidence="3" id="KW-1185">Reference proteome</keyword>
<dbReference type="EMBL" id="KF861510">
    <property type="protein sequence ID" value="AHG23807.1"/>
    <property type="molecule type" value="Genomic_DNA"/>
</dbReference>
<evidence type="ECO:0000313" key="3">
    <source>
        <dbReference type="Proteomes" id="UP000019119"/>
    </source>
</evidence>
<reference evidence="2 3" key="1">
    <citation type="submission" date="2013-11" db="EMBL/GenBank/DDBJ databases">
        <authorList>
            <person name="Awa H."/>
            <person name="Bernal J.T."/>
            <person name="Coelho R.E."/>
            <person name="Culpepper S.C."/>
            <person name="Devaraju V.S."/>
            <person name="Higgins R.T."/>
            <person name="Husein A.J."/>
            <person name="Johnston E.M."/>
            <person name="Jung J.A."/>
            <person name="Kanani-Hendijani T.A."/>
            <person name="Knapp R.E."/>
            <person name="Lepiocha N."/>
            <person name="McCarter A.J."/>
            <person name="Merlau P.R."/>
            <person name="Monfared M.S."/>
            <person name="Olney H.P."/>
            <person name="Pineda M.R."/>
            <person name="Pizzini S.E."/>
            <person name="Roberson D.J."/>
            <person name="Rodriguez J."/>
            <person name="Simpson N.A."/>
            <person name="Stevens S.C."/>
            <person name="Stroub-Tahmassi C.A."/>
            <person name="Syed N."/>
            <person name="Torres S.E."/>
            <person name="Townsend C.W."/>
            <person name="White X.E."/>
            <person name="Willette C.E."/>
            <person name="Deming K.E."/>
            <person name="Simon S.E."/>
            <person name="Benjamin R.C."/>
            <person name="Hughes L.E."/>
            <person name="Hale R.H."/>
            <person name="Lamson-Kim T."/>
            <person name="Visi D.H."/>
            <person name="Allen M.S."/>
            <person name="Bradley K.W."/>
            <person name="Clarke D.Q."/>
            <person name="Lewis M.F."/>
            <person name="Barker L.P."/>
            <person name="Bailey C."/>
            <person name="Asai D.J."/>
            <person name="Garber M.L."/>
            <person name="Bowman C.A."/>
            <person name="Russell D.A."/>
            <person name="Pope W.H."/>
            <person name="Jacobs-Sera D."/>
            <person name="Hendrix R.W."/>
            <person name="Hatfull G.F."/>
        </authorList>
    </citation>
    <scope>NUCLEOTIDE SEQUENCE [LARGE SCALE GENOMIC DNA]</scope>
</reference>
<protein>
    <submittedName>
        <fullName evidence="2">Tail assembly chaperone</fullName>
    </submittedName>
</protein>
<gene>
    <name evidence="2" type="primary">27</name>
    <name evidence="2" type="ORF">PBI_EAGLEEYE_27</name>
</gene>
<evidence type="ECO:0000256" key="1">
    <source>
        <dbReference type="SAM" id="MobiDB-lite"/>
    </source>
</evidence>
<dbReference type="Proteomes" id="UP000019119">
    <property type="component" value="Segment"/>
</dbReference>
<name>W0LMY9_9CAUD</name>
<dbReference type="OrthoDB" id="7980at10239"/>
<dbReference type="KEGG" id="vg:18502788"/>
<evidence type="ECO:0000313" key="2">
    <source>
        <dbReference type="EMBL" id="AHG23807.1"/>
    </source>
</evidence>
<dbReference type="InterPro" id="IPR020132">
    <property type="entry name" value="Gp24/Gp25"/>
</dbReference>
<feature type="region of interest" description="Disordered" evidence="1">
    <location>
        <begin position="217"/>
        <end position="248"/>
    </location>
</feature>
<sequence length="269" mass="30452">MTNSFTLDALRAETIRRYAPLVVELSDGSTVELKALLRMKSKDREQILESVDAFRDIEDVEDEDDDELVAEWSAKVCETVAKVLRLIANSPRKLIAELDHEDPEIKASLYTAVLMRWIRETQVGGSRVLAGLIDKHGEAILSDLLHYYQVDLRDLFSEESPLSPRFTLALIIHLPTDGAFYASRRGGPQYRGWDAERYALATLVNEQKANNHLLMLINRDPKKPRPKAPEPFPTPDSDTKKQAPKPGSFAAMVLKAKEAQRRKKERMNG</sequence>
<dbReference type="GeneID" id="18502788"/>
<dbReference type="Pfam" id="PF17388">
    <property type="entry name" value="GP24_25"/>
    <property type="match status" value="1"/>
</dbReference>
<dbReference type="RefSeq" id="YP_009005768.1">
    <property type="nucleotide sequence ID" value="NC_023564.1"/>
</dbReference>